<reference evidence="1" key="1">
    <citation type="journal article" date="2014" name="Front. Microbiol.">
        <title>High frequency of phylogenetically diverse reductive dehalogenase-homologous genes in deep subseafloor sedimentary metagenomes.</title>
        <authorList>
            <person name="Kawai M."/>
            <person name="Futagami T."/>
            <person name="Toyoda A."/>
            <person name="Takaki Y."/>
            <person name="Nishi S."/>
            <person name="Hori S."/>
            <person name="Arai W."/>
            <person name="Tsubouchi T."/>
            <person name="Morono Y."/>
            <person name="Uchiyama I."/>
            <person name="Ito T."/>
            <person name="Fujiyama A."/>
            <person name="Inagaki F."/>
            <person name="Takami H."/>
        </authorList>
    </citation>
    <scope>NUCLEOTIDE SEQUENCE</scope>
    <source>
        <strain evidence="1">Expedition CK06-06</strain>
    </source>
</reference>
<name>X1G5F8_9ZZZZ</name>
<proteinExistence type="predicted"/>
<protein>
    <recommendedName>
        <fullName evidence="2">SF3 helicase domain-containing protein</fullName>
    </recommendedName>
</protein>
<organism evidence="1">
    <name type="scientific">marine sediment metagenome</name>
    <dbReference type="NCBI Taxonomy" id="412755"/>
    <lineage>
        <taxon>unclassified sequences</taxon>
        <taxon>metagenomes</taxon>
        <taxon>ecological metagenomes</taxon>
    </lineage>
</organism>
<evidence type="ECO:0000313" key="1">
    <source>
        <dbReference type="EMBL" id="GAH28263.1"/>
    </source>
</evidence>
<comment type="caution">
    <text evidence="1">The sequence shown here is derived from an EMBL/GenBank/DDBJ whole genome shotgun (WGS) entry which is preliminary data.</text>
</comment>
<accession>X1G5F8</accession>
<dbReference type="EMBL" id="BARU01003860">
    <property type="protein sequence ID" value="GAH28263.1"/>
    <property type="molecule type" value="Genomic_DNA"/>
</dbReference>
<evidence type="ECO:0008006" key="2">
    <source>
        <dbReference type="Google" id="ProtNLM"/>
    </source>
</evidence>
<feature type="non-terminal residue" evidence="1">
    <location>
        <position position="1"/>
    </location>
</feature>
<sequence length="279" mass="31995">EKTIAIGTLVKAGIFRKTELQRRIQKIKSLIRKVKVDKKGDKKEDKTVKTRTLIPGLIHLVKESEKVGYLLQNSGKFYIDESFTGEDGVTYKPKSDLPIHYCGADILEESRKLDYSFLLNDIIKFIKKYLELPKESGYLILGLWVFYSYLLEKFDTTPILYFYGVYETGKSRAGEVLKELGFRCEMITSPTEAVLFRGADYFKGALIVDQVKIWGSEGNKDIATLIKARYKRGLVVPRVNLNKSGEDQIEYFDTFGPMVICTDETMPKDIESRCIVFQM</sequence>
<feature type="non-terminal residue" evidence="1">
    <location>
        <position position="279"/>
    </location>
</feature>
<dbReference type="AlphaFoldDB" id="X1G5F8"/>
<gene>
    <name evidence="1" type="ORF">S03H2_08085</name>
</gene>